<name>A0A660KMZ6_9ROSI</name>
<sequence length="81" mass="8914">MAARHIPSSAPSTIVRPLISEAPDYATMKPQFHHKHRVFQGREVKGCLPKGYRHSSAPSRYVNYRTLGSPECSSGGHSAKP</sequence>
<gene>
    <name evidence="1" type="ORF">FH972_010349</name>
</gene>
<organism evidence="1 2">
    <name type="scientific">Carpinus fangiana</name>
    <dbReference type="NCBI Taxonomy" id="176857"/>
    <lineage>
        <taxon>Eukaryota</taxon>
        <taxon>Viridiplantae</taxon>
        <taxon>Streptophyta</taxon>
        <taxon>Embryophyta</taxon>
        <taxon>Tracheophyta</taxon>
        <taxon>Spermatophyta</taxon>
        <taxon>Magnoliopsida</taxon>
        <taxon>eudicotyledons</taxon>
        <taxon>Gunneridae</taxon>
        <taxon>Pentapetalae</taxon>
        <taxon>rosids</taxon>
        <taxon>fabids</taxon>
        <taxon>Fagales</taxon>
        <taxon>Betulaceae</taxon>
        <taxon>Carpinus</taxon>
    </lineage>
</organism>
<keyword evidence="2" id="KW-1185">Reference proteome</keyword>
<reference evidence="1 2" key="1">
    <citation type="submission" date="2019-06" db="EMBL/GenBank/DDBJ databases">
        <title>A chromosomal-level reference genome of Carpinus fangiana (Coryloideae, Betulaceae).</title>
        <authorList>
            <person name="Yang X."/>
            <person name="Wang Z."/>
            <person name="Zhang L."/>
            <person name="Hao G."/>
            <person name="Liu J."/>
            <person name="Yang Y."/>
        </authorList>
    </citation>
    <scope>NUCLEOTIDE SEQUENCE [LARGE SCALE GENOMIC DNA]</scope>
    <source>
        <strain evidence="1">Cfa_2016G</strain>
        <tissue evidence="1">Leaf</tissue>
    </source>
</reference>
<dbReference type="Proteomes" id="UP000327013">
    <property type="component" value="Chromosome 4"/>
</dbReference>
<dbReference type="PANTHER" id="PTHR36619:SF2">
    <property type="entry name" value="OS04G0208900 PROTEIN"/>
    <property type="match status" value="1"/>
</dbReference>
<protein>
    <submittedName>
        <fullName evidence="1">Uncharacterized protein</fullName>
    </submittedName>
</protein>
<dbReference type="PANTHER" id="PTHR36619">
    <property type="entry name" value="OS04G0208900 PROTEIN"/>
    <property type="match status" value="1"/>
</dbReference>
<dbReference type="OrthoDB" id="1052227at2759"/>
<evidence type="ECO:0000313" key="1">
    <source>
        <dbReference type="EMBL" id="KAE8037787.1"/>
    </source>
</evidence>
<dbReference type="EMBL" id="CM017324">
    <property type="protein sequence ID" value="KAE8037787.1"/>
    <property type="molecule type" value="Genomic_DNA"/>
</dbReference>
<dbReference type="AlphaFoldDB" id="A0A660KMZ6"/>
<accession>A0A660KMZ6</accession>
<proteinExistence type="predicted"/>
<evidence type="ECO:0000313" key="2">
    <source>
        <dbReference type="Proteomes" id="UP000327013"/>
    </source>
</evidence>